<accession>A0A918BLW1</accession>
<protein>
    <submittedName>
        <fullName evidence="2">Uncharacterized protein</fullName>
    </submittedName>
</protein>
<comment type="caution">
    <text evidence="2">The sequence shown here is derived from an EMBL/GenBank/DDBJ whole genome shotgun (WGS) entry which is preliminary data.</text>
</comment>
<evidence type="ECO:0000256" key="1">
    <source>
        <dbReference type="SAM" id="MobiDB-lite"/>
    </source>
</evidence>
<reference evidence="2" key="2">
    <citation type="submission" date="2020-09" db="EMBL/GenBank/DDBJ databases">
        <authorList>
            <person name="Sun Q."/>
            <person name="Ohkuma M."/>
        </authorList>
    </citation>
    <scope>NUCLEOTIDE SEQUENCE</scope>
    <source>
        <strain evidence="2">JCM 4403</strain>
    </source>
</reference>
<dbReference type="Proteomes" id="UP000656732">
    <property type="component" value="Unassembled WGS sequence"/>
</dbReference>
<feature type="compositionally biased region" description="Low complexity" evidence="1">
    <location>
        <begin position="206"/>
        <end position="217"/>
    </location>
</feature>
<evidence type="ECO:0000313" key="3">
    <source>
        <dbReference type="Proteomes" id="UP000656732"/>
    </source>
</evidence>
<feature type="region of interest" description="Disordered" evidence="1">
    <location>
        <begin position="206"/>
        <end position="242"/>
    </location>
</feature>
<sequence>MDDGTHGMKHSAPVHVWPFAITRSVNTGFRVVAAPDFLVDAHRHALLHDVTEGEPTEDAVYRREYRGAGAVPLFLLYRIVHLKAADVGRDGEYAMSGPRRTPLIEGVVCRTPSGPPATRELFDEVHRRCVADVRAFFDADTAARPVTPCPSFEAPETGETLRIEDLDPYPKAVSTLPPFRAPRPSWLRRLVPAVLSALRSALGLRTGRQPAGRRGAAPGAGGKVAGSSSEPPGEGGKGPGRRLARTAGAVVLSALIAFLVRKLK</sequence>
<organism evidence="2 3">
    <name type="scientific">Streptomyces pilosus</name>
    <dbReference type="NCBI Taxonomy" id="28893"/>
    <lineage>
        <taxon>Bacteria</taxon>
        <taxon>Bacillati</taxon>
        <taxon>Actinomycetota</taxon>
        <taxon>Actinomycetes</taxon>
        <taxon>Kitasatosporales</taxon>
        <taxon>Streptomycetaceae</taxon>
        <taxon>Streptomyces</taxon>
    </lineage>
</organism>
<gene>
    <name evidence="2" type="ORF">GCM10010280_26490</name>
</gene>
<dbReference type="AlphaFoldDB" id="A0A918BLW1"/>
<reference evidence="2" key="1">
    <citation type="journal article" date="2014" name="Int. J. Syst. Evol. Microbiol.">
        <title>Complete genome sequence of Corynebacterium casei LMG S-19264T (=DSM 44701T), isolated from a smear-ripened cheese.</title>
        <authorList>
            <consortium name="US DOE Joint Genome Institute (JGI-PGF)"/>
            <person name="Walter F."/>
            <person name="Albersmeier A."/>
            <person name="Kalinowski J."/>
            <person name="Ruckert C."/>
        </authorList>
    </citation>
    <scope>NUCLEOTIDE SEQUENCE</scope>
    <source>
        <strain evidence="2">JCM 4403</strain>
    </source>
</reference>
<proteinExistence type="predicted"/>
<keyword evidence="3" id="KW-1185">Reference proteome</keyword>
<name>A0A918BLW1_9ACTN</name>
<dbReference type="RefSeq" id="WP_189557988.1">
    <property type="nucleotide sequence ID" value="NZ_BMTU01000004.1"/>
</dbReference>
<evidence type="ECO:0000313" key="2">
    <source>
        <dbReference type="EMBL" id="GGQ78616.1"/>
    </source>
</evidence>
<dbReference type="EMBL" id="BMTU01000004">
    <property type="protein sequence ID" value="GGQ78616.1"/>
    <property type="molecule type" value="Genomic_DNA"/>
</dbReference>